<dbReference type="GO" id="GO:0016132">
    <property type="term" value="P:brassinosteroid biosynthetic process"/>
    <property type="evidence" value="ECO:0007669"/>
    <property type="project" value="TreeGrafter"/>
</dbReference>
<reference evidence="4" key="1">
    <citation type="submission" date="2017-07" db="EMBL/GenBank/DDBJ databases">
        <title>Taro Niue Genome Assembly and Annotation.</title>
        <authorList>
            <person name="Atibalentja N."/>
            <person name="Keating K."/>
            <person name="Fields C.J."/>
        </authorList>
    </citation>
    <scope>NUCLEOTIDE SEQUENCE</scope>
    <source>
        <strain evidence="4">Niue_2</strain>
        <tissue evidence="4">Leaf</tissue>
    </source>
</reference>
<keyword evidence="3" id="KW-0812">Transmembrane</keyword>
<organism evidence="4 5">
    <name type="scientific">Colocasia esculenta</name>
    <name type="common">Wild taro</name>
    <name type="synonym">Arum esculentum</name>
    <dbReference type="NCBI Taxonomy" id="4460"/>
    <lineage>
        <taxon>Eukaryota</taxon>
        <taxon>Viridiplantae</taxon>
        <taxon>Streptophyta</taxon>
        <taxon>Embryophyta</taxon>
        <taxon>Tracheophyta</taxon>
        <taxon>Spermatophyta</taxon>
        <taxon>Magnoliopsida</taxon>
        <taxon>Liliopsida</taxon>
        <taxon>Araceae</taxon>
        <taxon>Aroideae</taxon>
        <taxon>Colocasieae</taxon>
        <taxon>Colocasia</taxon>
    </lineage>
</organism>
<sequence length="326" mass="37104">MDISTLLCLATYVLGVALLMLFMLLLHRQISESQSKRNIPAGSKCWPLIGETISFLKPHRSNTIGEFLESHCARYGRIFRSHLFGSPTIVSCDHEFNSFIFQNEERLFQSSYPSPLHAVLGEIASIIVVGDLHRRLRAVTVAFAATYKTDDEYLRNVEKQATLLMESWKPKEEVIFCKEAKKFTFNVILKQVLNMEPEEPIAVRILEDFLILMKGLVSLPLNIPGSQYEKAVKARARVSSAIKEIVHQRRSTRERHNMGDFLYVLLSNDNLSDEERVSLVFDLLLGGNETTSTLLALVMYFLSRSPIALQQLKGLVEILLQTCQVW</sequence>
<feature type="transmembrane region" description="Helical" evidence="3">
    <location>
        <begin position="6"/>
        <end position="26"/>
    </location>
</feature>
<evidence type="ECO:0000313" key="5">
    <source>
        <dbReference type="Proteomes" id="UP000652761"/>
    </source>
</evidence>
<dbReference type="PANTHER" id="PTHR24286:SF159">
    <property type="entry name" value="CYTOCHROME P450, FAMILY 724, SUBFAMILY A, POLYPEPTIDE 1"/>
    <property type="match status" value="1"/>
</dbReference>
<proteinExistence type="predicted"/>
<keyword evidence="3" id="KW-1133">Transmembrane helix</keyword>
<dbReference type="Gene3D" id="1.10.630.10">
    <property type="entry name" value="Cytochrome P450"/>
    <property type="match status" value="1"/>
</dbReference>
<dbReference type="SUPFAM" id="SSF48264">
    <property type="entry name" value="Cytochrome P450"/>
    <property type="match status" value="1"/>
</dbReference>
<dbReference type="GO" id="GO:0016705">
    <property type="term" value="F:oxidoreductase activity, acting on paired donors, with incorporation or reduction of molecular oxygen"/>
    <property type="evidence" value="ECO:0007669"/>
    <property type="project" value="InterPro"/>
</dbReference>
<protein>
    <submittedName>
        <fullName evidence="4">Uncharacterized protein</fullName>
    </submittedName>
</protein>
<gene>
    <name evidence="4" type="ORF">Taro_029273</name>
</gene>
<keyword evidence="3" id="KW-0472">Membrane</keyword>
<dbReference type="InterPro" id="IPR001128">
    <property type="entry name" value="Cyt_P450"/>
</dbReference>
<evidence type="ECO:0000256" key="3">
    <source>
        <dbReference type="SAM" id="Phobius"/>
    </source>
</evidence>
<dbReference type="GO" id="GO:0010268">
    <property type="term" value="P:brassinosteroid homeostasis"/>
    <property type="evidence" value="ECO:0007669"/>
    <property type="project" value="TreeGrafter"/>
</dbReference>
<dbReference type="GO" id="GO:0004497">
    <property type="term" value="F:monooxygenase activity"/>
    <property type="evidence" value="ECO:0007669"/>
    <property type="project" value="InterPro"/>
</dbReference>
<evidence type="ECO:0000256" key="1">
    <source>
        <dbReference type="ARBA" id="ARBA00022723"/>
    </source>
</evidence>
<dbReference type="EMBL" id="NMUH01001933">
    <property type="protein sequence ID" value="MQL96588.1"/>
    <property type="molecule type" value="Genomic_DNA"/>
</dbReference>
<keyword evidence="5" id="KW-1185">Reference proteome</keyword>
<evidence type="ECO:0000313" key="4">
    <source>
        <dbReference type="EMBL" id="MQL96588.1"/>
    </source>
</evidence>
<keyword evidence="2" id="KW-0408">Iron</keyword>
<feature type="non-terminal residue" evidence="4">
    <location>
        <position position="326"/>
    </location>
</feature>
<keyword evidence="1" id="KW-0479">Metal-binding</keyword>
<evidence type="ECO:0000256" key="2">
    <source>
        <dbReference type="ARBA" id="ARBA00023004"/>
    </source>
</evidence>
<dbReference type="Pfam" id="PF00067">
    <property type="entry name" value="p450"/>
    <property type="match status" value="1"/>
</dbReference>
<dbReference type="AlphaFoldDB" id="A0A843VJE8"/>
<dbReference type="InterPro" id="IPR036396">
    <property type="entry name" value="Cyt_P450_sf"/>
</dbReference>
<dbReference type="OrthoDB" id="3945418at2759"/>
<dbReference type="PANTHER" id="PTHR24286">
    <property type="entry name" value="CYTOCHROME P450 26"/>
    <property type="match status" value="1"/>
</dbReference>
<dbReference type="GO" id="GO:0016125">
    <property type="term" value="P:sterol metabolic process"/>
    <property type="evidence" value="ECO:0007669"/>
    <property type="project" value="TreeGrafter"/>
</dbReference>
<dbReference type="GO" id="GO:0005506">
    <property type="term" value="F:iron ion binding"/>
    <property type="evidence" value="ECO:0007669"/>
    <property type="project" value="InterPro"/>
</dbReference>
<accession>A0A843VJE8</accession>
<dbReference type="GO" id="GO:0020037">
    <property type="term" value="F:heme binding"/>
    <property type="evidence" value="ECO:0007669"/>
    <property type="project" value="InterPro"/>
</dbReference>
<comment type="caution">
    <text evidence="4">The sequence shown here is derived from an EMBL/GenBank/DDBJ whole genome shotgun (WGS) entry which is preliminary data.</text>
</comment>
<name>A0A843VJE8_COLES</name>
<dbReference type="Proteomes" id="UP000652761">
    <property type="component" value="Unassembled WGS sequence"/>
</dbReference>